<accession>A0ABV6SDR6</accession>
<protein>
    <recommendedName>
        <fullName evidence="4">DUF11 domain-containing protein</fullName>
    </recommendedName>
</protein>
<evidence type="ECO:0000256" key="1">
    <source>
        <dbReference type="SAM" id="SignalP"/>
    </source>
</evidence>
<dbReference type="NCBIfam" id="TIGR01451">
    <property type="entry name" value="B_ant_repeat"/>
    <property type="match status" value="1"/>
</dbReference>
<keyword evidence="1" id="KW-0732">Signal</keyword>
<dbReference type="RefSeq" id="WP_267218909.1">
    <property type="nucleotide sequence ID" value="NZ_JAPCWC010000002.1"/>
</dbReference>
<keyword evidence="3" id="KW-1185">Reference proteome</keyword>
<evidence type="ECO:0000313" key="2">
    <source>
        <dbReference type="EMBL" id="MFC0686203.1"/>
    </source>
</evidence>
<dbReference type="InterPro" id="IPR047589">
    <property type="entry name" value="DUF11_rpt"/>
</dbReference>
<comment type="caution">
    <text evidence="2">The sequence shown here is derived from an EMBL/GenBank/DDBJ whole genome shotgun (WGS) entry which is preliminary data.</text>
</comment>
<dbReference type="Proteomes" id="UP001589858">
    <property type="component" value="Unassembled WGS sequence"/>
</dbReference>
<name>A0ABV6SDR6_9SPHN</name>
<organism evidence="2 3">
    <name type="scientific">Novosphingobium clariflavum</name>
    <dbReference type="NCBI Taxonomy" id="2029884"/>
    <lineage>
        <taxon>Bacteria</taxon>
        <taxon>Pseudomonadati</taxon>
        <taxon>Pseudomonadota</taxon>
        <taxon>Alphaproteobacteria</taxon>
        <taxon>Sphingomonadales</taxon>
        <taxon>Sphingomonadaceae</taxon>
        <taxon>Novosphingobium</taxon>
    </lineage>
</organism>
<reference evidence="2 3" key="1">
    <citation type="submission" date="2024-09" db="EMBL/GenBank/DDBJ databases">
        <authorList>
            <person name="Sun Q."/>
            <person name="Mori K."/>
        </authorList>
    </citation>
    <scope>NUCLEOTIDE SEQUENCE [LARGE SCALE GENOMIC DNA]</scope>
    <source>
        <strain evidence="2 3">CICC 11035S</strain>
    </source>
</reference>
<dbReference type="EMBL" id="JBHLTM010000061">
    <property type="protein sequence ID" value="MFC0686203.1"/>
    <property type="molecule type" value="Genomic_DNA"/>
</dbReference>
<evidence type="ECO:0008006" key="4">
    <source>
        <dbReference type="Google" id="ProtNLM"/>
    </source>
</evidence>
<feature type="chain" id="PRO_5045848356" description="DUF11 domain-containing protein" evidence="1">
    <location>
        <begin position="31"/>
        <end position="328"/>
    </location>
</feature>
<proteinExistence type="predicted"/>
<gene>
    <name evidence="2" type="ORF">ACFFF8_16565</name>
</gene>
<sequence length="328" mass="31530">MTYAQTRIAISLAATAAVLAAPALCPEARAASVAAGTLIENTASASFSAGGTTRTVDSNTVTVKVDELLDVALASKDSAPVSIAGGSAVLAYQLTNTGNGPEAFHLTANPAVSGNPFTAVVTAIAWDSNGNGVYDAGIDTVLASGTATPSIDQDKALTVFVVVTGPGGMTDAQTSKVNLAARAVTGSGTPGTAFAGKGQGGGDAVVGASGADADADGVLVASVATVALVKSATIADPFGGSQPVPGASVTYTLVATIGGSGAIGDLRLTDVIPAGTSYTAGTLRLDAATLSDAADGDAGKASASGIDVLVGTAAAGSTHTVTFNVTIQ</sequence>
<feature type="signal peptide" evidence="1">
    <location>
        <begin position="1"/>
        <end position="30"/>
    </location>
</feature>
<evidence type="ECO:0000313" key="3">
    <source>
        <dbReference type="Proteomes" id="UP001589858"/>
    </source>
</evidence>